<evidence type="ECO:0000313" key="1">
    <source>
        <dbReference type="EMBL" id="NAY91385.1"/>
    </source>
</evidence>
<sequence length="216" mass="25491">MTRTEQLNLLFENWEAEIPEYKGKFIKDGINNEDLYTNAKTKMLFLTKEPNNPKQEAGDFRKWWKEGLKYTFSHRLAEWSYGILNDFPEYEQTWHDKEGFSSAIFYVAFMNIKKIGGKGLSNYAEMERHLLQNKDRLLRQIEIIEPDVIITGLTWKKLRNQLFDKVIWKHSGYNIAIGRYQNTKIIDFYHPSARNAAAASYSLLENVMKSSSFKQL</sequence>
<accession>A0A964TAQ2</accession>
<evidence type="ECO:0008006" key="3">
    <source>
        <dbReference type="Google" id="ProtNLM"/>
    </source>
</evidence>
<dbReference type="AlphaFoldDB" id="A0A964TAQ2"/>
<keyword evidence="2" id="KW-1185">Reference proteome</keyword>
<name>A0A964TAQ2_9FLAO</name>
<comment type="caution">
    <text evidence="1">The sequence shown here is derived from an EMBL/GenBank/DDBJ whole genome shotgun (WGS) entry which is preliminary data.</text>
</comment>
<gene>
    <name evidence="1" type="ORF">GTQ34_05585</name>
</gene>
<dbReference type="Proteomes" id="UP000667650">
    <property type="component" value="Unassembled WGS sequence"/>
</dbReference>
<proteinExistence type="predicted"/>
<evidence type="ECO:0000313" key="2">
    <source>
        <dbReference type="Proteomes" id="UP000667650"/>
    </source>
</evidence>
<dbReference type="RefSeq" id="WP_166522811.1">
    <property type="nucleotide sequence ID" value="NZ_JAAABI010000002.1"/>
</dbReference>
<protein>
    <recommendedName>
        <fullName evidence="3">Uracil DNA glycosylase superfamily protein</fullName>
    </recommendedName>
</protein>
<organism evidence="1 2">
    <name type="scientific">Flagellimonas ochracea</name>
    <dbReference type="NCBI Taxonomy" id="2696472"/>
    <lineage>
        <taxon>Bacteria</taxon>
        <taxon>Pseudomonadati</taxon>
        <taxon>Bacteroidota</taxon>
        <taxon>Flavobacteriia</taxon>
        <taxon>Flavobacteriales</taxon>
        <taxon>Flavobacteriaceae</taxon>
        <taxon>Flagellimonas</taxon>
    </lineage>
</organism>
<reference evidence="1" key="1">
    <citation type="submission" date="2020-01" db="EMBL/GenBank/DDBJ databases">
        <title>Muricauda ochracea sp. nov., isolated from a tidal flat of Garorim bay in Korea.</title>
        <authorList>
            <person name="Kim D."/>
            <person name="Yoo Y."/>
            <person name="Kim J.-J."/>
        </authorList>
    </citation>
    <scope>NUCLEOTIDE SEQUENCE</scope>
    <source>
        <strain evidence="1">JGD-17</strain>
    </source>
</reference>
<dbReference type="EMBL" id="JAAABI010000002">
    <property type="protein sequence ID" value="NAY91385.1"/>
    <property type="molecule type" value="Genomic_DNA"/>
</dbReference>